<keyword evidence="1" id="KW-1133">Transmembrane helix</keyword>
<name>A0A7K0DBC0_9NOCA</name>
<dbReference type="RefSeq" id="WP_153414887.1">
    <property type="nucleotide sequence ID" value="NZ_WEGK01000017.1"/>
</dbReference>
<organism evidence="3 4">
    <name type="scientific">Nocardia macrotermitis</name>
    <dbReference type="NCBI Taxonomy" id="2585198"/>
    <lineage>
        <taxon>Bacteria</taxon>
        <taxon>Bacillati</taxon>
        <taxon>Actinomycetota</taxon>
        <taxon>Actinomycetes</taxon>
        <taxon>Mycobacteriales</taxon>
        <taxon>Nocardiaceae</taxon>
        <taxon>Nocardia</taxon>
    </lineage>
</organism>
<evidence type="ECO:0000313" key="4">
    <source>
        <dbReference type="Proteomes" id="UP000438448"/>
    </source>
</evidence>
<feature type="domain" description="YtkA-like" evidence="2">
    <location>
        <begin position="52"/>
        <end position="124"/>
    </location>
</feature>
<reference evidence="3 4" key="1">
    <citation type="submission" date="2019-10" db="EMBL/GenBank/DDBJ databases">
        <title>Nocardia macrotermitis sp. nov. and Nocardia aurantia sp. nov., isolated from the gut of fungus growing-termite Macrotermes natalensis.</title>
        <authorList>
            <person name="Benndorf R."/>
            <person name="Schwitalla J."/>
            <person name="Martin K."/>
            <person name="De Beer W."/>
            <person name="Kaster A.-K."/>
            <person name="Vollmers J."/>
            <person name="Poulsen M."/>
            <person name="Beemelmanns C."/>
        </authorList>
    </citation>
    <scope>NUCLEOTIDE SEQUENCE [LARGE SCALE GENOMIC DNA]</scope>
    <source>
        <strain evidence="3 4">RB20</strain>
    </source>
</reference>
<sequence length="143" mass="15205">MTETTSRARTLRVTVILAAVVALVAVVGWLMWPSPPGHLVMHTGTADHIVTVTLDSARMGDTGIDIELTDRSGRAVRDAVVRVQALEPRMGYSDAPVTASAGGAGRYRVADMAFMMTGPWELRLSIGTGATTEQLSVPLWISG</sequence>
<proteinExistence type="predicted"/>
<evidence type="ECO:0000259" key="2">
    <source>
        <dbReference type="Pfam" id="PF13115"/>
    </source>
</evidence>
<dbReference type="EMBL" id="WEGK01000017">
    <property type="protein sequence ID" value="MQY23080.1"/>
    <property type="molecule type" value="Genomic_DNA"/>
</dbReference>
<dbReference type="OrthoDB" id="4554919at2"/>
<protein>
    <recommendedName>
        <fullName evidence="2">YtkA-like domain-containing protein</fullName>
    </recommendedName>
</protein>
<feature type="transmembrane region" description="Helical" evidence="1">
    <location>
        <begin position="12"/>
        <end position="32"/>
    </location>
</feature>
<keyword evidence="1" id="KW-0812">Transmembrane</keyword>
<evidence type="ECO:0000313" key="3">
    <source>
        <dbReference type="EMBL" id="MQY23080.1"/>
    </source>
</evidence>
<gene>
    <name evidence="3" type="ORF">NRB20_62070</name>
</gene>
<comment type="caution">
    <text evidence="3">The sequence shown here is derived from an EMBL/GenBank/DDBJ whole genome shotgun (WGS) entry which is preliminary data.</text>
</comment>
<keyword evidence="1" id="KW-0472">Membrane</keyword>
<dbReference type="Pfam" id="PF13115">
    <property type="entry name" value="YtkA"/>
    <property type="match status" value="1"/>
</dbReference>
<dbReference type="AlphaFoldDB" id="A0A7K0DBC0"/>
<evidence type="ECO:0000256" key="1">
    <source>
        <dbReference type="SAM" id="Phobius"/>
    </source>
</evidence>
<dbReference type="Proteomes" id="UP000438448">
    <property type="component" value="Unassembled WGS sequence"/>
</dbReference>
<keyword evidence="4" id="KW-1185">Reference proteome</keyword>
<accession>A0A7K0DBC0</accession>
<dbReference type="InterPro" id="IPR032693">
    <property type="entry name" value="YtkA-like_dom"/>
</dbReference>